<reference evidence="1" key="1">
    <citation type="submission" date="2021-05" db="EMBL/GenBank/DDBJ databases">
        <authorList>
            <person name="Pan Q."/>
            <person name="Jouanno E."/>
            <person name="Zahm M."/>
            <person name="Klopp C."/>
            <person name="Cabau C."/>
            <person name="Louis A."/>
            <person name="Berthelot C."/>
            <person name="Parey E."/>
            <person name="Roest Crollius H."/>
            <person name="Montfort J."/>
            <person name="Robinson-Rechavi M."/>
            <person name="Bouchez O."/>
            <person name="Lampietro C."/>
            <person name="Lopez Roques C."/>
            <person name="Donnadieu C."/>
            <person name="Postlethwait J."/>
            <person name="Bobe J."/>
            <person name="Dillon D."/>
            <person name="Chandos A."/>
            <person name="von Hippel F."/>
            <person name="Guiguen Y."/>
        </authorList>
    </citation>
    <scope>NUCLEOTIDE SEQUENCE</scope>
    <source>
        <strain evidence="1">YG-Jan2019</strain>
    </source>
</reference>
<proteinExistence type="predicted"/>
<evidence type="ECO:0000313" key="2">
    <source>
        <dbReference type="Proteomes" id="UP001157502"/>
    </source>
</evidence>
<comment type="caution">
    <text evidence="1">The sequence shown here is derived from an EMBL/GenBank/DDBJ whole genome shotgun (WGS) entry which is preliminary data.</text>
</comment>
<organism evidence="1 2">
    <name type="scientific">Dallia pectoralis</name>
    <name type="common">Alaska blackfish</name>
    <dbReference type="NCBI Taxonomy" id="75939"/>
    <lineage>
        <taxon>Eukaryota</taxon>
        <taxon>Metazoa</taxon>
        <taxon>Chordata</taxon>
        <taxon>Craniata</taxon>
        <taxon>Vertebrata</taxon>
        <taxon>Euteleostomi</taxon>
        <taxon>Actinopterygii</taxon>
        <taxon>Neopterygii</taxon>
        <taxon>Teleostei</taxon>
        <taxon>Protacanthopterygii</taxon>
        <taxon>Esociformes</taxon>
        <taxon>Umbridae</taxon>
        <taxon>Dallia</taxon>
    </lineage>
</organism>
<evidence type="ECO:0000313" key="1">
    <source>
        <dbReference type="EMBL" id="KAJ8014503.1"/>
    </source>
</evidence>
<keyword evidence="2" id="KW-1185">Reference proteome</keyword>
<protein>
    <submittedName>
        <fullName evidence="1">Uncharacterized protein</fullName>
    </submittedName>
</protein>
<dbReference type="EMBL" id="CM055730">
    <property type="protein sequence ID" value="KAJ8014503.1"/>
    <property type="molecule type" value="Genomic_DNA"/>
</dbReference>
<accession>A0ACC2HEQ8</accession>
<sequence>MDLHIRQFLTKAGQHRDTDALKAAYDLIREGRREVERTAADTSCFCLELYVLCAEHAYELGFADISHDCLTMYFEGNPPVNQFLCRAYLCQGQLMSPQSLCSVDEIEKAVIHFLKAIEISKNKQRYHFLVFNASVLYFQTVRPLLRPGSRQHLVPTLLQVVKALEEVEDQDYGWRAQLMLHLVTCLVDSGKGKEASLFAKTTSDFIESYAPDLYPDIFSLQVRHNLCDFTKAPKKTETSPILAVIYKMQILKHMVDDLSEARRDYAAKLQEIFLLLTHSAPAQTPYLARGSSPRLAQIPSPFPPADRVAFLLELALLALQLKHQQIAADCLKELKTAEVTSVGQGIVMECVQCELDLQRKLTGRTKDYSKASVEAQLKVIGRLDQVLRSAVREGDAKVMQTVCASQWNACLPLLQHNLRRDVREPLLRVAQVLEETQSVQLDLCCLVHSELAGIEQEEGRLDSALVHTQKALQLDQKGIHHERLTSALNLLQLRGSHCQTPSRTEDQAAVLIEQAKCGKPHDDVRTRRPMLLNAGLLLAPDTFQDVVDADNVAKIPSATGGPVSPAHLSAKARHHSACVQKVQGHLQRQGHDKNHRERVKLWSALVKAARKLEVWDVCRAACRFCLLYDDGRWKDCERTAVDRSLEEGGLHGDGYQTAEQQAQSTERDLLRLLAEVCFINAEATVHKLRTEGVQLNTPAVPLKEGGLPEDNPLWAVYRDWIQDLSAYATSNFLRAAELGAEIREVWLVTNAAVYLWNYNGHLLAAGEYRRLLPTFQRAVELLKQTGHTGEPLLYILLCDAVARGLIQPWCVPASGQVVGPGVEDSEGTGERKKKGVIKGAEKTGNIHGLSLDPTALQDLRKALEWCDFALHQSSVNVPGESVPIAARKRVVSTWVSTKFLLQQQIGPKLDIDDQCKNETVSAMTCVLVGVEMMLCNRLPRQMEFSVPSLFTLVCMASDCRWTDPLVELEVWTQLGYFCHQAEDHKLVMTCSQNALQLESAAAQRLKVMTYALYSWSTLQEMLSHCACLRGLSMVYLSSGQPDKYREALQMLQSSVSYAEQAGNHVLCMAVARHFWNNCLPLTETSEERQLLRKPVEKILKALVNISKKGYNAGKKKASMTGLTPVTSLPEAPSPGPFAGPVTFAGPGVHEEDLGLIAAMFSLLFHIYADSSDWKDALTLLEQAIRDMPHSTHSLLLLKHRMLVKSRLLGDVTMDIKKFMQEDQLCCSQMWRRVALCAKEMPQQLSCYQNAITSLLSVSSQWQKVDYLLEFGEWLYCQNFPLVDAQNQINWAIDILLSGNTEQDDTKEKPSSKGSQLRAAERGENPQRDSSAEGSGQIPVESHIGVQGVVSGPSLSDLREVRRLDSLVRAYTLLAFTEDRTSPQYKQNLLVAYSLALQIWQVSMATAHDVIREMTPGLPVPTSQPATGKKDKDKDKDKKSKEPLPTEEKPKARRTEDDVLPCSPEEWARFECPEEIRQAFRSDSGPNCINTCSVRNQTQSLFFLDLLVKELQSLSLIHLTLPVLHLAEVIAHDLLDSRSLSDLYRLRIVRSCSQLALETSTGYHRKLLSLTSVHEQEQIQCQKAIALQREKNALHMRSSDKSDNESSKVDHLYLSGKRFGVLCSQDIWLDKAEICLSIGLYQPAKHLLAGAHQLAKELGDRAAVGRSLLYYAVLANLEQDHSLALKLIEAQDMEGGMDFWHQLTLAMVTATVAQKGQDSETKVDRIIKHGCGALKLYLDKRRNQAPAVRFLITSLESRGAVERVHAARQLEPGITLSSRGVQRLMAACDTLREATSEFLRLGYREHVAVSYVEHAQALRTLAKHSEKEDKWRHLLDAYYLMQQAVSTQEHVVLNTETLSTSQESKPLSLPVMRKLVRLRLSLAELVLAMLEQFCAEENTRALAQDRKESLERIVEEFVRHTPDLSSVEQEWISTGRTLGQVALSQLSTINSLSLDCVETDAVSLSLMGKCLRLLALLKDPLYPPTLWDTHSLGDWSETSLKEERECGENVSASSQMVPRQHTAKCAELEKRRRSAQHLLAQASETLAQAVGLSLQHKIPLNILSDACLNMLECHGQFDPCAAGEYLALFQSCSCAALMTDVVRSACTDICVSQLSELLSQHRNLLDSREDILASLLTGVEDSLSAYTKVYSHLTINPHHLSLLGELPTNLKVVLLQHTPDRSSLYGALYERSKLTESHKGKATQTSGTLVCSRVAKVAVYPRALLDLLDRAQAFRRETKRTMKEARQNSNGAGCPSQVHPTSNSGEKLESHFQTIVQEMEDYLHPIISQLDFSSLRHQTSSPSIPENTQPKEKQKDSADKGPAGASPAELGEYVVLLADWMLLQLPLEALAILQDDWLSSVSRDFSLQVFHSRLQRNEPSVESDNKNDTKGGKGTKGKGDQSKAIKVVPVNRVLLPNTLPVDTHNFKYFIAPPNEEEYDGSSLTDRMKQTLQAYSHQFTPLWEGIMGNERTPSLTEFEQLLTNCSAFIYHGMEGFLANIPPSKVVSLNLSECQMIILFDMVQNSASMQRQSKRDVRKDSVQCPLETALLLSMNSVRCVLLNQWHSSPQRNILNMDSVLDHLLRLGLTSGQTVQALRKGDVRSSQRHAHTAGSKGGILQE</sequence>
<dbReference type="Proteomes" id="UP001157502">
    <property type="component" value="Chromosome 3"/>
</dbReference>
<name>A0ACC2HEQ8_DALPE</name>
<gene>
    <name evidence="1" type="ORF">DPEC_G00040900</name>
</gene>